<dbReference type="GO" id="GO:0005525">
    <property type="term" value="F:GTP binding"/>
    <property type="evidence" value="ECO:0007669"/>
    <property type="project" value="UniProtKB-KW"/>
</dbReference>
<proteinExistence type="inferred from homology"/>
<dbReference type="GO" id="GO:0016151">
    <property type="term" value="F:nickel cation binding"/>
    <property type="evidence" value="ECO:0007669"/>
    <property type="project" value="UniProtKB-UniRule"/>
</dbReference>
<name>A0A9Q6A795_9BACI</name>
<sequence length="252" mass="28334">MSKEDAALAYYDIISDIHGCYDEMTALIEKLGYTIKNGLPVHDEGRMLVFAGDLTDRGPKSIEVIRFVAGAYEQGAVRYVPGNHCNKLYRYLKGNPVKVMHGLETTAAELKALSEEERRKVSEQFMKLYETAPLYDILHNGELVVAHAGIKADDIGKNTRRVKDFVLYGDVTGETYPDGRPVRRDWAAAYNGKAWVVYGHTPVKEPRIINRTINIDTGCVFGNELTALRFPELETVSVPSSMPYDESRFRPI</sequence>
<comment type="catalytic activity">
    <reaction evidence="3">
        <text>P(1),P(4)-bis(5'-guanosyl) tetraphosphate + H2O = GMP + GTP + 2 H(+)</text>
        <dbReference type="Rhea" id="RHEA:22484"/>
        <dbReference type="ChEBI" id="CHEBI:15377"/>
        <dbReference type="ChEBI" id="CHEBI:15378"/>
        <dbReference type="ChEBI" id="CHEBI:37565"/>
        <dbReference type="ChEBI" id="CHEBI:57553"/>
        <dbReference type="ChEBI" id="CHEBI:58115"/>
        <dbReference type="EC" id="3.6.1.17"/>
    </reaction>
</comment>
<protein>
    <recommendedName>
        <fullName evidence="3">Bis(5'-nucleosyl)-tetraphosphatase PrpE [asymmetrical]</fullName>
        <ecNumber evidence="3">3.6.1.17</ecNumber>
    </recommendedName>
    <alternativeName>
        <fullName evidence="3">Ap4A hydrolase</fullName>
    </alternativeName>
    <alternativeName>
        <fullName evidence="3">Diadenosine 5',5'''-P1,P4-tetraphosphate asymmetrical hydrolase</fullName>
        <shortName evidence="3">Diadenosine tetraphosphatase</shortName>
    </alternativeName>
</protein>
<dbReference type="GO" id="GO:0005737">
    <property type="term" value="C:cytoplasm"/>
    <property type="evidence" value="ECO:0007669"/>
    <property type="project" value="TreeGrafter"/>
</dbReference>
<dbReference type="EC" id="3.6.1.17" evidence="3"/>
<dbReference type="PANTHER" id="PTHR42850">
    <property type="entry name" value="METALLOPHOSPHOESTERASE"/>
    <property type="match status" value="1"/>
</dbReference>
<dbReference type="AlphaFoldDB" id="A0A9Q6A795"/>
<dbReference type="GO" id="GO:0004081">
    <property type="term" value="F:bis(5'-nucleosyl)-tetraphosphatase (asymmetrical) activity"/>
    <property type="evidence" value="ECO:0007669"/>
    <property type="project" value="UniProtKB-UniRule"/>
</dbReference>
<evidence type="ECO:0000256" key="2">
    <source>
        <dbReference type="ARBA" id="ARBA00022801"/>
    </source>
</evidence>
<dbReference type="CDD" id="cd07423">
    <property type="entry name" value="MPP_Prp_like"/>
    <property type="match status" value="1"/>
</dbReference>
<dbReference type="Gene3D" id="3.60.21.10">
    <property type="match status" value="1"/>
</dbReference>
<evidence type="ECO:0000313" key="5">
    <source>
        <dbReference type="EMBL" id="PLS06051.1"/>
    </source>
</evidence>
<dbReference type="InterPro" id="IPR004843">
    <property type="entry name" value="Calcineurin-like_PHP"/>
</dbReference>
<keyword evidence="2 3" id="KW-0378">Hydrolase</keyword>
<dbReference type="InterPro" id="IPR050126">
    <property type="entry name" value="Ap4A_hydrolase"/>
</dbReference>
<organism evidence="5 6">
    <name type="scientific">Bacillus halotolerans</name>
    <dbReference type="NCBI Taxonomy" id="260554"/>
    <lineage>
        <taxon>Bacteria</taxon>
        <taxon>Bacillati</taxon>
        <taxon>Bacillota</taxon>
        <taxon>Bacilli</taxon>
        <taxon>Bacillales</taxon>
        <taxon>Bacillaceae</taxon>
        <taxon>Bacillus</taxon>
    </lineage>
</organism>
<comment type="caution">
    <text evidence="5">The sequence shown here is derived from an EMBL/GenBank/DDBJ whole genome shotgun (WGS) entry which is preliminary data.</text>
</comment>
<dbReference type="RefSeq" id="WP_101860803.1">
    <property type="nucleotide sequence ID" value="NZ_CP065858.1"/>
</dbReference>
<dbReference type="InterPro" id="IPR023937">
    <property type="entry name" value="Bis(5'-nucleosyl)-tetraP_PrpE"/>
</dbReference>
<dbReference type="SUPFAM" id="SSF56300">
    <property type="entry name" value="Metallo-dependent phosphatases"/>
    <property type="match status" value="1"/>
</dbReference>
<comment type="similarity">
    <text evidence="3">Belongs to the PrpE family.</text>
</comment>
<dbReference type="NCBIfam" id="NF010148">
    <property type="entry name" value="PRK13625.1"/>
    <property type="match status" value="1"/>
</dbReference>
<dbReference type="PANTHER" id="PTHR42850:SF7">
    <property type="entry name" value="BIS(5'-NUCLEOSYL)-TETRAPHOSPHATASE PRPE [ASYMMETRICAL]"/>
    <property type="match status" value="1"/>
</dbReference>
<evidence type="ECO:0000313" key="6">
    <source>
        <dbReference type="Proteomes" id="UP000234803"/>
    </source>
</evidence>
<evidence type="ECO:0000259" key="4">
    <source>
        <dbReference type="Pfam" id="PF00149"/>
    </source>
</evidence>
<reference evidence="5 6" key="1">
    <citation type="submission" date="2017-12" db="EMBL/GenBank/DDBJ databases">
        <title>Comparative Functional Genomics of Dry Heat Resistant strains isolated from the Viking Spacecraft.</title>
        <authorList>
            <person name="Seuylemezian A."/>
            <person name="Cooper K."/>
            <person name="Vaishampayan P."/>
        </authorList>
    </citation>
    <scope>NUCLEOTIDE SEQUENCE [LARGE SCALE GENOMIC DNA]</scope>
    <source>
        <strain evidence="5 6">V48-19</strain>
    </source>
</reference>
<evidence type="ECO:0000256" key="1">
    <source>
        <dbReference type="ARBA" id="ARBA00022596"/>
    </source>
</evidence>
<comment type="function">
    <text evidence="3">Asymmetrically hydrolyzes Ap4p to yield AMP and ATP.</text>
</comment>
<dbReference type="InterPro" id="IPR029052">
    <property type="entry name" value="Metallo-depent_PP-like"/>
</dbReference>
<dbReference type="Pfam" id="PF00149">
    <property type="entry name" value="Metallophos"/>
    <property type="match status" value="1"/>
</dbReference>
<keyword evidence="3" id="KW-0547">Nucleotide-binding</keyword>
<dbReference type="HAMAP" id="MF_01443">
    <property type="entry name" value="PrpE"/>
    <property type="match status" value="1"/>
</dbReference>
<dbReference type="Proteomes" id="UP000234803">
    <property type="component" value="Unassembled WGS sequence"/>
</dbReference>
<feature type="domain" description="Calcineurin-like phosphoesterase" evidence="4">
    <location>
        <begin position="13"/>
        <end position="203"/>
    </location>
</feature>
<dbReference type="InterPro" id="IPR041780">
    <property type="entry name" value="MPP_PrpE-like"/>
</dbReference>
<comment type="cofactor">
    <cofactor evidence="3">
        <name>Ni(2+)</name>
        <dbReference type="ChEBI" id="CHEBI:49786"/>
    </cofactor>
</comment>
<keyword evidence="1 3" id="KW-0533">Nickel</keyword>
<evidence type="ECO:0000256" key="3">
    <source>
        <dbReference type="HAMAP-Rule" id="MF_01443"/>
    </source>
</evidence>
<gene>
    <name evidence="3" type="primary">prpE</name>
    <name evidence="5" type="ORF">CUU63_13350</name>
</gene>
<dbReference type="EMBL" id="PGUV01000011">
    <property type="protein sequence ID" value="PLS06051.1"/>
    <property type="molecule type" value="Genomic_DNA"/>
</dbReference>
<dbReference type="GO" id="GO:0016791">
    <property type="term" value="F:phosphatase activity"/>
    <property type="evidence" value="ECO:0007669"/>
    <property type="project" value="TreeGrafter"/>
</dbReference>
<keyword evidence="3" id="KW-0342">GTP-binding</keyword>
<accession>A0A9Q6A795</accession>